<evidence type="ECO:0000313" key="3">
    <source>
        <dbReference type="Proteomes" id="UP001221142"/>
    </source>
</evidence>
<feature type="compositionally biased region" description="Low complexity" evidence="1">
    <location>
        <begin position="43"/>
        <end position="65"/>
    </location>
</feature>
<feature type="compositionally biased region" description="Low complexity" evidence="1">
    <location>
        <begin position="315"/>
        <end position="331"/>
    </location>
</feature>
<reference evidence="2" key="1">
    <citation type="submission" date="2023-03" db="EMBL/GenBank/DDBJ databases">
        <title>Massive genome expansion in bonnet fungi (Mycena s.s.) driven by repeated elements and novel gene families across ecological guilds.</title>
        <authorList>
            <consortium name="Lawrence Berkeley National Laboratory"/>
            <person name="Harder C.B."/>
            <person name="Miyauchi S."/>
            <person name="Viragh M."/>
            <person name="Kuo A."/>
            <person name="Thoen E."/>
            <person name="Andreopoulos B."/>
            <person name="Lu D."/>
            <person name="Skrede I."/>
            <person name="Drula E."/>
            <person name="Henrissat B."/>
            <person name="Morin E."/>
            <person name="Kohler A."/>
            <person name="Barry K."/>
            <person name="LaButti K."/>
            <person name="Morin E."/>
            <person name="Salamov A."/>
            <person name="Lipzen A."/>
            <person name="Mereny Z."/>
            <person name="Hegedus B."/>
            <person name="Baldrian P."/>
            <person name="Stursova M."/>
            <person name="Weitz H."/>
            <person name="Taylor A."/>
            <person name="Grigoriev I.V."/>
            <person name="Nagy L.G."/>
            <person name="Martin F."/>
            <person name="Kauserud H."/>
        </authorList>
    </citation>
    <scope>NUCLEOTIDE SEQUENCE</scope>
    <source>
        <strain evidence="2">9284</strain>
    </source>
</reference>
<feature type="compositionally biased region" description="Pro residues" evidence="1">
    <location>
        <begin position="332"/>
        <end position="346"/>
    </location>
</feature>
<feature type="compositionally biased region" description="Basic and acidic residues" evidence="1">
    <location>
        <begin position="549"/>
        <end position="572"/>
    </location>
</feature>
<dbReference type="AlphaFoldDB" id="A0AAD7FZQ4"/>
<feature type="compositionally biased region" description="Low complexity" evidence="1">
    <location>
        <begin position="347"/>
        <end position="362"/>
    </location>
</feature>
<feature type="region of interest" description="Disordered" evidence="1">
    <location>
        <begin position="1"/>
        <end position="65"/>
    </location>
</feature>
<name>A0AAD7FZQ4_9AGAR</name>
<organism evidence="2 3">
    <name type="scientific">Roridomyces roridus</name>
    <dbReference type="NCBI Taxonomy" id="1738132"/>
    <lineage>
        <taxon>Eukaryota</taxon>
        <taxon>Fungi</taxon>
        <taxon>Dikarya</taxon>
        <taxon>Basidiomycota</taxon>
        <taxon>Agaricomycotina</taxon>
        <taxon>Agaricomycetes</taxon>
        <taxon>Agaricomycetidae</taxon>
        <taxon>Agaricales</taxon>
        <taxon>Marasmiineae</taxon>
        <taxon>Mycenaceae</taxon>
        <taxon>Roridomyces</taxon>
    </lineage>
</organism>
<feature type="compositionally biased region" description="Low complexity" evidence="1">
    <location>
        <begin position="278"/>
        <end position="295"/>
    </location>
</feature>
<feature type="compositionally biased region" description="Acidic residues" evidence="1">
    <location>
        <begin position="1"/>
        <end position="16"/>
    </location>
</feature>
<feature type="compositionally biased region" description="Polar residues" evidence="1">
    <location>
        <begin position="20"/>
        <end position="29"/>
    </location>
</feature>
<gene>
    <name evidence="2" type="ORF">FB45DRAFT_891763</name>
</gene>
<proteinExistence type="predicted"/>
<comment type="caution">
    <text evidence="2">The sequence shown here is derived from an EMBL/GenBank/DDBJ whole genome shotgun (WGS) entry which is preliminary data.</text>
</comment>
<feature type="region of interest" description="Disordered" evidence="1">
    <location>
        <begin position="481"/>
        <end position="585"/>
    </location>
</feature>
<evidence type="ECO:0000256" key="1">
    <source>
        <dbReference type="SAM" id="MobiDB-lite"/>
    </source>
</evidence>
<accession>A0AAD7FZQ4</accession>
<feature type="region of interest" description="Disordered" evidence="1">
    <location>
        <begin position="274"/>
        <end position="453"/>
    </location>
</feature>
<feature type="compositionally biased region" description="Basic and acidic residues" evidence="1">
    <location>
        <begin position="400"/>
        <end position="411"/>
    </location>
</feature>
<dbReference type="Proteomes" id="UP001221142">
    <property type="component" value="Unassembled WGS sequence"/>
</dbReference>
<dbReference type="EMBL" id="JARKIF010000002">
    <property type="protein sequence ID" value="KAJ7646893.1"/>
    <property type="molecule type" value="Genomic_DNA"/>
</dbReference>
<feature type="compositionally biased region" description="Basic residues" evidence="1">
    <location>
        <begin position="32"/>
        <end position="42"/>
    </location>
</feature>
<feature type="region of interest" description="Disordered" evidence="1">
    <location>
        <begin position="207"/>
        <end position="258"/>
    </location>
</feature>
<evidence type="ECO:0000313" key="2">
    <source>
        <dbReference type="EMBL" id="KAJ7646893.1"/>
    </source>
</evidence>
<feature type="compositionally biased region" description="Low complexity" evidence="1">
    <location>
        <begin position="217"/>
        <end position="233"/>
    </location>
</feature>
<sequence>MALIEDDAEDTPDTNDGDNVGSSGDTPAQPNRKGKAPRRRKAAAPSAILPAASPPSQSSATTSSASVPLTALLTTLPSTPIAVQPQTPEGPRPITTAHPASEIDKTAVASAQVHLHAFHGDDAMSFDLHAPLGDGMEGGEDNQIPGWYSDIWRSLNLDGEQGMPPLDDVTEPLSNPFWSMTSLPVPTQPEPNAEPASTPITRVPALVPSESRPASPPTLTSAAATGSLDAAPPTLQQSPPASPTEAPSAASPTHSHASPALIEKAVSAESPPLIQPVTATSTPPTPLGPGVLPSTDSPAIPATPVAVSAENSGRTPAPATAVPSATASPTPDIVPTPAPASSPLPPRFARSSAALSSSVRALDTAMMREKNAEDDGDSSGDEGPLANYYPQSRPMANPPKPDRVAPGEDGVRQLGLGPRRGLVRGRGTRGVGGLPRGRGGSRGGGTSEPRRPLAFLQTYGENGEAIPLPLDGPEAAEFLRLTNGRRGRVNSTRIDDDGEAPPARPTHRKVSGDPEPIVLPQLPGAPMPPVPDMGRGVRARRPPQNANDADAKLLARLEEQKLRKGGEKRKAEEEEDALSSKKHKA</sequence>
<feature type="compositionally biased region" description="Gly residues" evidence="1">
    <location>
        <begin position="428"/>
        <end position="446"/>
    </location>
</feature>
<keyword evidence="3" id="KW-1185">Reference proteome</keyword>
<feature type="compositionally biased region" description="Low complexity" evidence="1">
    <location>
        <begin position="243"/>
        <end position="258"/>
    </location>
</feature>
<protein>
    <submittedName>
        <fullName evidence="2">Uncharacterized protein</fullName>
    </submittedName>
</protein>